<feature type="transmembrane region" description="Helical" evidence="6">
    <location>
        <begin position="149"/>
        <end position="177"/>
    </location>
</feature>
<evidence type="ECO:0000313" key="8">
    <source>
        <dbReference type="EMBL" id="SUJ10410.1"/>
    </source>
</evidence>
<evidence type="ECO:0000256" key="5">
    <source>
        <dbReference type="ARBA" id="ARBA00023136"/>
    </source>
</evidence>
<dbReference type="PANTHER" id="PTHR33545">
    <property type="entry name" value="UPF0750 MEMBRANE PROTEIN YITT-RELATED"/>
    <property type="match status" value="1"/>
</dbReference>
<keyword evidence="2" id="KW-1003">Cell membrane</keyword>
<dbReference type="AlphaFoldDB" id="A0A380C226"/>
<feature type="domain" description="DUF2179" evidence="7">
    <location>
        <begin position="216"/>
        <end position="269"/>
    </location>
</feature>
<evidence type="ECO:0000313" key="9">
    <source>
        <dbReference type="Proteomes" id="UP000254519"/>
    </source>
</evidence>
<proteinExistence type="predicted"/>
<feature type="transmembrane region" description="Helical" evidence="6">
    <location>
        <begin position="7"/>
        <end position="26"/>
    </location>
</feature>
<keyword evidence="9" id="KW-1185">Reference proteome</keyword>
<dbReference type="Pfam" id="PF10035">
    <property type="entry name" value="DUF2179"/>
    <property type="match status" value="1"/>
</dbReference>
<dbReference type="PIRSF" id="PIRSF006483">
    <property type="entry name" value="Membrane_protein_YitT"/>
    <property type="match status" value="1"/>
</dbReference>
<dbReference type="CDD" id="cd16379">
    <property type="entry name" value="YitT_C_like"/>
    <property type="match status" value="1"/>
</dbReference>
<dbReference type="InterPro" id="IPR019264">
    <property type="entry name" value="DUF2179"/>
</dbReference>
<sequence>MKLFRDILLITFGSFIYALALTGLAIPNNLAEGGVAGASIILHYALDWSVGITNFLLTGIILVVGYRYLPKRTIRLTLITAPLISFFLFITENIMEPLGDPLVSAVFAGFFIGIGTGMILRTGSSMGGSTVIAQMFHYNLGWDLTRTNLVIDIAIVTSGLLIIGPLNTMYTIIALYIGKKSTDLVLEGLDSRKAVSVISNKAMEISEAVISEMRTSATVFEGYGSYMLEERDMTYIIISKHQLMKLKRVINEVDDEAFVVVHDVREAFGGSFSWITRR</sequence>
<name>A0A380C226_SPOPA</name>
<accession>A0A380C226</accession>
<dbReference type="GO" id="GO:0005886">
    <property type="term" value="C:plasma membrane"/>
    <property type="evidence" value="ECO:0007669"/>
    <property type="project" value="UniProtKB-SubCell"/>
</dbReference>
<dbReference type="PANTHER" id="PTHR33545:SF4">
    <property type="entry name" value="UPF0750 MEMBRANE PROTEIN YXKD"/>
    <property type="match status" value="1"/>
</dbReference>
<gene>
    <name evidence="8" type="ORF">NCTC4822_01964</name>
</gene>
<reference evidence="8 9" key="1">
    <citation type="submission" date="2018-06" db="EMBL/GenBank/DDBJ databases">
        <authorList>
            <consortium name="Pathogen Informatics"/>
            <person name="Doyle S."/>
        </authorList>
    </citation>
    <scope>NUCLEOTIDE SEQUENCE [LARGE SCALE GENOMIC DNA]</scope>
    <source>
        <strain evidence="9">ATCC 11859 / DSM 33 / NCIB 8841 / NCTC 4822</strain>
    </source>
</reference>
<evidence type="ECO:0000256" key="3">
    <source>
        <dbReference type="ARBA" id="ARBA00022692"/>
    </source>
</evidence>
<dbReference type="InterPro" id="IPR051461">
    <property type="entry name" value="UPF0750_membrane"/>
</dbReference>
<dbReference type="InterPro" id="IPR003740">
    <property type="entry name" value="YitT"/>
</dbReference>
<keyword evidence="5 6" id="KW-0472">Membrane</keyword>
<evidence type="ECO:0000256" key="1">
    <source>
        <dbReference type="ARBA" id="ARBA00004651"/>
    </source>
</evidence>
<dbReference type="Gene3D" id="3.30.70.120">
    <property type="match status" value="1"/>
</dbReference>
<organism evidence="8 9">
    <name type="scientific">Sporosarcina pasteurii</name>
    <name type="common">Bacillus pasteurii</name>
    <dbReference type="NCBI Taxonomy" id="1474"/>
    <lineage>
        <taxon>Bacteria</taxon>
        <taxon>Bacillati</taxon>
        <taxon>Bacillota</taxon>
        <taxon>Bacilli</taxon>
        <taxon>Bacillales</taxon>
        <taxon>Caryophanaceae</taxon>
        <taxon>Sporosarcina</taxon>
    </lineage>
</organism>
<keyword evidence="4 6" id="KW-1133">Transmembrane helix</keyword>
<evidence type="ECO:0000256" key="4">
    <source>
        <dbReference type="ARBA" id="ARBA00022989"/>
    </source>
</evidence>
<feature type="transmembrane region" description="Helical" evidence="6">
    <location>
        <begin position="73"/>
        <end position="90"/>
    </location>
</feature>
<evidence type="ECO:0000256" key="6">
    <source>
        <dbReference type="SAM" id="Phobius"/>
    </source>
</evidence>
<evidence type="ECO:0000256" key="2">
    <source>
        <dbReference type="ARBA" id="ARBA00022475"/>
    </source>
</evidence>
<dbReference type="EMBL" id="UGYZ01000002">
    <property type="protein sequence ID" value="SUJ10410.1"/>
    <property type="molecule type" value="Genomic_DNA"/>
</dbReference>
<feature type="transmembrane region" description="Helical" evidence="6">
    <location>
        <begin position="46"/>
        <end position="66"/>
    </location>
</feature>
<keyword evidence="3 6" id="KW-0812">Transmembrane</keyword>
<dbReference type="Proteomes" id="UP000254519">
    <property type="component" value="Unassembled WGS sequence"/>
</dbReference>
<comment type="subcellular location">
    <subcellularLocation>
        <location evidence="1">Cell membrane</location>
        <topology evidence="1">Multi-pass membrane protein</topology>
    </subcellularLocation>
</comment>
<dbReference type="RefSeq" id="WP_243835727.1">
    <property type="nucleotide sequence ID" value="NZ_CP038012.1"/>
</dbReference>
<protein>
    <submittedName>
        <fullName evidence="8">Uncharacterized BCR, YitT family COG1284</fullName>
    </submittedName>
</protein>
<evidence type="ECO:0000259" key="7">
    <source>
        <dbReference type="Pfam" id="PF10035"/>
    </source>
</evidence>
<dbReference type="Pfam" id="PF02588">
    <property type="entry name" value="YitT_membrane"/>
    <property type="match status" value="1"/>
</dbReference>
<dbReference type="InterPro" id="IPR015867">
    <property type="entry name" value="N-reg_PII/ATP_PRibTrfase_C"/>
</dbReference>